<dbReference type="EMBL" id="KN840585">
    <property type="protein sequence ID" value="KIP04128.1"/>
    <property type="molecule type" value="Genomic_DNA"/>
</dbReference>
<feature type="compositionally biased region" description="Basic and acidic residues" evidence="1">
    <location>
        <begin position="168"/>
        <end position="190"/>
    </location>
</feature>
<feature type="compositionally biased region" description="Low complexity" evidence="1">
    <location>
        <begin position="423"/>
        <end position="434"/>
    </location>
</feature>
<feature type="compositionally biased region" description="Basic and acidic residues" evidence="1">
    <location>
        <begin position="510"/>
        <end position="521"/>
    </location>
</feature>
<evidence type="ECO:0000313" key="2">
    <source>
        <dbReference type="EMBL" id="KIP04128.1"/>
    </source>
</evidence>
<evidence type="ECO:0000313" key="3">
    <source>
        <dbReference type="Proteomes" id="UP000053257"/>
    </source>
</evidence>
<dbReference type="Proteomes" id="UP000053257">
    <property type="component" value="Unassembled WGS sequence"/>
</dbReference>
<feature type="compositionally biased region" description="Polar residues" evidence="1">
    <location>
        <begin position="62"/>
        <end position="87"/>
    </location>
</feature>
<organism evidence="2 3">
    <name type="scientific">Phlebiopsis gigantea (strain 11061_1 CR5-6)</name>
    <name type="common">White-rot fungus</name>
    <name type="synonym">Peniophora gigantea</name>
    <dbReference type="NCBI Taxonomy" id="745531"/>
    <lineage>
        <taxon>Eukaryota</taxon>
        <taxon>Fungi</taxon>
        <taxon>Dikarya</taxon>
        <taxon>Basidiomycota</taxon>
        <taxon>Agaricomycotina</taxon>
        <taxon>Agaricomycetes</taxon>
        <taxon>Polyporales</taxon>
        <taxon>Phanerochaetaceae</taxon>
        <taxon>Phlebiopsis</taxon>
    </lineage>
</organism>
<feature type="compositionally biased region" description="Low complexity" evidence="1">
    <location>
        <begin position="687"/>
        <end position="697"/>
    </location>
</feature>
<dbReference type="HOGENOM" id="CLU_342277_0_0_1"/>
<feature type="compositionally biased region" description="Polar residues" evidence="1">
    <location>
        <begin position="496"/>
        <end position="509"/>
    </location>
</feature>
<sequence>MSKRDNLRPTRGSSPPAGGTRHVYGSGVPAGNGASSSASHTSHRPDSRVGASTAPYNPPSNQPRLNASAYSNQGGHNAATSRSHNTPPVQPGPLIQGYGNQGGGGGVLEAQGHAIAVGHAHDNFSGHAGSTDPAYPPQAASGYSSAHGGNANDVRHRESPPTYSSSSGREHSSSHSRPAERPHARREVAGHDGSQQSVAAAARPPDVPISRTISGHSHTSGDARRGEDSRRSSEASGYAYSRSVPGQGVGEERLPPDSATSSHGHGYTGRHHDAARRSSSTSFGASSQSGPPSYGHGQPPSGSTARRASNAPSASPQPTAMSHARQPSYDAAGPLLRAPSAPSAHLAPTNHTYDQQHSRDAGARPSNPSRSPQETSTNSSYNLQPSRAPGVRPSTTHRDTPAEPAEIDFTYAHQPTRDRDSGARTSTATSVAAAQPISVRRSNEHHPSRNGAAPLPSVSFAPPHPPDNANSAHGATHRSSTRQSTDDHDSGMRVSTAFSATSVQPTSTHHTQENRPSRNDAVHSPPASFAPPGYDNGATHRTSTGTGRDTTVAARPSVLHRSSTSSASHARPPNNPYPAHPSHAGSPHPSSIVSDTRATDGSGQSMGRMMNNLHLNTGPGPAQYHSSAAFQHVARLVYLRIISHFFCRAGPSMQPLAYPVGYPVFPGVPPPSGSLHAPPVVPPPAYPVMASPTSPTSRSHRRRRAHQSGQDTQENEPEHMTTTVVLEPIAQRLVIVWTGPAKVQIAPLGNEAKHEHEHRVREHARVCMPHATIARIRKVKHAGGMNPREPEHITVSYKLRNKELGTYHIYAPNLDDESSSSEDEWSHA</sequence>
<evidence type="ECO:0000256" key="1">
    <source>
        <dbReference type="SAM" id="MobiDB-lite"/>
    </source>
</evidence>
<gene>
    <name evidence="2" type="ORF">PHLGIDRAFT_120962</name>
</gene>
<proteinExistence type="predicted"/>
<reference evidence="2 3" key="1">
    <citation type="journal article" date="2014" name="PLoS Genet.">
        <title>Analysis of the Phlebiopsis gigantea genome, transcriptome and secretome provides insight into its pioneer colonization strategies of wood.</title>
        <authorList>
            <person name="Hori C."/>
            <person name="Ishida T."/>
            <person name="Igarashi K."/>
            <person name="Samejima M."/>
            <person name="Suzuki H."/>
            <person name="Master E."/>
            <person name="Ferreira P."/>
            <person name="Ruiz-Duenas F.J."/>
            <person name="Held B."/>
            <person name="Canessa P."/>
            <person name="Larrondo L.F."/>
            <person name="Schmoll M."/>
            <person name="Druzhinina I.S."/>
            <person name="Kubicek C.P."/>
            <person name="Gaskell J.A."/>
            <person name="Kersten P."/>
            <person name="St John F."/>
            <person name="Glasner J."/>
            <person name="Sabat G."/>
            <person name="Splinter BonDurant S."/>
            <person name="Syed K."/>
            <person name="Yadav J."/>
            <person name="Mgbeahuruike A.C."/>
            <person name="Kovalchuk A."/>
            <person name="Asiegbu F.O."/>
            <person name="Lackner G."/>
            <person name="Hoffmeister D."/>
            <person name="Rencoret J."/>
            <person name="Gutierrez A."/>
            <person name="Sun H."/>
            <person name="Lindquist E."/>
            <person name="Barry K."/>
            <person name="Riley R."/>
            <person name="Grigoriev I.V."/>
            <person name="Henrissat B."/>
            <person name="Kues U."/>
            <person name="Berka R.M."/>
            <person name="Martinez A.T."/>
            <person name="Covert S.F."/>
            <person name="Blanchette R.A."/>
            <person name="Cullen D."/>
        </authorList>
    </citation>
    <scope>NUCLEOTIDE SEQUENCE [LARGE SCALE GENOMIC DNA]</scope>
    <source>
        <strain evidence="2 3">11061_1 CR5-6</strain>
    </source>
</reference>
<name>A0A0C3PF22_PHLG1</name>
<keyword evidence="3" id="KW-1185">Reference proteome</keyword>
<feature type="compositionally biased region" description="Low complexity" evidence="1">
    <location>
        <begin position="560"/>
        <end position="572"/>
    </location>
</feature>
<feature type="compositionally biased region" description="Low complexity" evidence="1">
    <location>
        <begin position="580"/>
        <end position="591"/>
    </location>
</feature>
<feature type="compositionally biased region" description="Polar residues" evidence="1">
    <location>
        <begin position="366"/>
        <end position="385"/>
    </location>
</feature>
<feature type="compositionally biased region" description="Low complexity" evidence="1">
    <location>
        <begin position="278"/>
        <end position="289"/>
    </location>
</feature>
<dbReference type="OrthoDB" id="3022201at2759"/>
<protein>
    <submittedName>
        <fullName evidence="2">Uncharacterized protein</fullName>
    </submittedName>
</protein>
<feature type="compositionally biased region" description="Polar residues" evidence="1">
    <location>
        <begin position="592"/>
        <end position="605"/>
    </location>
</feature>
<feature type="region of interest" description="Disordered" evidence="1">
    <location>
        <begin position="1"/>
        <end position="618"/>
    </location>
</feature>
<feature type="compositionally biased region" description="Polar residues" evidence="1">
    <location>
        <begin position="539"/>
        <end position="549"/>
    </location>
</feature>
<feature type="compositionally biased region" description="Low complexity" evidence="1">
    <location>
        <begin position="303"/>
        <end position="320"/>
    </location>
</feature>
<dbReference type="AlphaFoldDB" id="A0A0C3PF22"/>
<feature type="region of interest" description="Disordered" evidence="1">
    <location>
        <begin position="686"/>
        <end position="719"/>
    </location>
</feature>
<feature type="compositionally biased region" description="Basic and acidic residues" evidence="1">
    <location>
        <begin position="219"/>
        <end position="233"/>
    </location>
</feature>
<accession>A0A0C3PF22</accession>